<dbReference type="Gene3D" id="3.40.50.2300">
    <property type="match status" value="1"/>
</dbReference>
<reference evidence="10 11" key="1">
    <citation type="submission" date="2023-01" db="EMBL/GenBank/DDBJ databases">
        <title>Novel diversity within Roseofilum (Cyanobacteria; Desertifilaceae) from marine benthic mats with descriptions of four novel species.</title>
        <authorList>
            <person name="Wang Y."/>
            <person name="Berthold D.E."/>
            <person name="Hu J."/>
            <person name="Lefler F.W."/>
            <person name="Laughinghouse H.D. IV."/>
        </authorList>
    </citation>
    <scope>NUCLEOTIDE SEQUENCE [LARGE SCALE GENOMIC DNA]</scope>
    <source>
        <strain evidence="10 11">BLCC-M143</strain>
    </source>
</reference>
<keyword evidence="3 6" id="KW-0597">Phosphoprotein</keyword>
<dbReference type="Pfam" id="PF00072">
    <property type="entry name" value="Response_reg"/>
    <property type="match status" value="1"/>
</dbReference>
<evidence type="ECO:0000313" key="11">
    <source>
        <dbReference type="Proteomes" id="UP001232992"/>
    </source>
</evidence>
<name>A0ABT7BVC3_9CYAN</name>
<sequence length="454" mass="50915">MSIHSTHLGQIAVVDDTAANLHLLFNLLGNSGYDVRPFPKGTIAFEGITYSPPDLILLDIQMPEMNGYELCQKLKANELTENIPIIFISALNETFDKVKAFQVGGVDYITKPFQTEEILARVATHLELYQIKRQLQNTNSFQAEQLAVQNTQLQHLNQSLERVNQELKSNYERLKKAQLQLVQTEKMATLGNLVAGVAHEINNPLGFINGSVSTLENSFTDLLEIVREYRQEYPEPRPQFLEVLEDLDFDFLVEDIPKIIASMQMGIARISKISTSLRTFSRGDKVQKSLFNPHDALDSTLIILKYRLKANDRRPDIEIVKNYGDIPDFKCYAGQINQVFMNIFSNAIDALDESNIGKSFKEIEAAPNCITINTQFNREENSIAVRISDNGTGMTEPVRVRIFEQGFTTKEVGKGTGLGMAIVRQIIEEQHGGTIACQSEVGKGTAFTIVLPLN</sequence>
<evidence type="ECO:0000256" key="6">
    <source>
        <dbReference type="PROSITE-ProRule" id="PRU00169"/>
    </source>
</evidence>
<dbReference type="SMART" id="SM00448">
    <property type="entry name" value="REC"/>
    <property type="match status" value="1"/>
</dbReference>
<organism evidence="10 11">
    <name type="scientific">Roseofilum casamattae BLCC-M143</name>
    <dbReference type="NCBI Taxonomy" id="3022442"/>
    <lineage>
        <taxon>Bacteria</taxon>
        <taxon>Bacillati</taxon>
        <taxon>Cyanobacteriota</taxon>
        <taxon>Cyanophyceae</taxon>
        <taxon>Desertifilales</taxon>
        <taxon>Desertifilaceae</taxon>
        <taxon>Roseofilum</taxon>
        <taxon>Roseofilum casamattae</taxon>
    </lineage>
</organism>
<evidence type="ECO:0000256" key="5">
    <source>
        <dbReference type="ARBA" id="ARBA00023012"/>
    </source>
</evidence>
<dbReference type="InterPro" id="IPR011006">
    <property type="entry name" value="CheY-like_superfamily"/>
</dbReference>
<dbReference type="EMBL" id="JAQOSQ010000002">
    <property type="protein sequence ID" value="MDJ1182228.1"/>
    <property type="molecule type" value="Genomic_DNA"/>
</dbReference>
<evidence type="ECO:0000256" key="3">
    <source>
        <dbReference type="ARBA" id="ARBA00022553"/>
    </source>
</evidence>
<dbReference type="CDD" id="cd00082">
    <property type="entry name" value="HisKA"/>
    <property type="match status" value="1"/>
</dbReference>
<evidence type="ECO:0000313" key="10">
    <source>
        <dbReference type="EMBL" id="MDJ1182228.1"/>
    </source>
</evidence>
<dbReference type="Proteomes" id="UP001232992">
    <property type="component" value="Unassembled WGS sequence"/>
</dbReference>
<dbReference type="InterPro" id="IPR003661">
    <property type="entry name" value="HisK_dim/P_dom"/>
</dbReference>
<dbReference type="InterPro" id="IPR004358">
    <property type="entry name" value="Sig_transdc_His_kin-like_C"/>
</dbReference>
<comment type="caution">
    <text evidence="10">The sequence shown here is derived from an EMBL/GenBank/DDBJ whole genome shotgun (WGS) entry which is preliminary data.</text>
</comment>
<comment type="catalytic activity">
    <reaction evidence="1">
        <text>ATP + protein L-histidine = ADP + protein N-phospho-L-histidine.</text>
        <dbReference type="EC" id="2.7.13.3"/>
    </reaction>
</comment>
<dbReference type="Gene3D" id="3.30.565.10">
    <property type="entry name" value="Histidine kinase-like ATPase, C-terminal domain"/>
    <property type="match status" value="1"/>
</dbReference>
<evidence type="ECO:0000259" key="8">
    <source>
        <dbReference type="PROSITE" id="PS50109"/>
    </source>
</evidence>
<feature type="domain" description="Response regulatory" evidence="9">
    <location>
        <begin position="10"/>
        <end position="126"/>
    </location>
</feature>
<keyword evidence="11" id="KW-1185">Reference proteome</keyword>
<dbReference type="PROSITE" id="PS50109">
    <property type="entry name" value="HIS_KIN"/>
    <property type="match status" value="1"/>
</dbReference>
<dbReference type="SUPFAM" id="SSF47384">
    <property type="entry name" value="Homodimeric domain of signal transducing histidine kinase"/>
    <property type="match status" value="1"/>
</dbReference>
<protein>
    <recommendedName>
        <fullName evidence="2">histidine kinase</fullName>
        <ecNumber evidence="2">2.7.13.3</ecNumber>
    </recommendedName>
</protein>
<keyword evidence="5" id="KW-0902">Two-component regulatory system</keyword>
<dbReference type="CDD" id="cd19920">
    <property type="entry name" value="REC_PA4781-like"/>
    <property type="match status" value="1"/>
</dbReference>
<dbReference type="Pfam" id="PF02518">
    <property type="entry name" value="HATPase_c"/>
    <property type="match status" value="1"/>
</dbReference>
<dbReference type="PANTHER" id="PTHR43065:SF50">
    <property type="entry name" value="HISTIDINE KINASE"/>
    <property type="match status" value="1"/>
</dbReference>
<dbReference type="SUPFAM" id="SSF52172">
    <property type="entry name" value="CheY-like"/>
    <property type="match status" value="1"/>
</dbReference>
<dbReference type="PANTHER" id="PTHR43065">
    <property type="entry name" value="SENSOR HISTIDINE KINASE"/>
    <property type="match status" value="1"/>
</dbReference>
<feature type="coiled-coil region" evidence="7">
    <location>
        <begin position="143"/>
        <end position="184"/>
    </location>
</feature>
<proteinExistence type="predicted"/>
<dbReference type="PROSITE" id="PS50110">
    <property type="entry name" value="RESPONSE_REGULATORY"/>
    <property type="match status" value="1"/>
</dbReference>
<keyword evidence="4" id="KW-0808">Transferase</keyword>
<dbReference type="PRINTS" id="PR00344">
    <property type="entry name" value="BCTRLSENSOR"/>
</dbReference>
<gene>
    <name evidence="10" type="ORF">PMH09_03395</name>
</gene>
<keyword evidence="7" id="KW-0175">Coiled coil</keyword>
<feature type="domain" description="Histidine kinase" evidence="8">
    <location>
        <begin position="196"/>
        <end position="454"/>
    </location>
</feature>
<feature type="modified residue" description="4-aspartylphosphate" evidence="6">
    <location>
        <position position="59"/>
    </location>
</feature>
<dbReference type="InterPro" id="IPR036097">
    <property type="entry name" value="HisK_dim/P_sf"/>
</dbReference>
<evidence type="ECO:0000256" key="7">
    <source>
        <dbReference type="SAM" id="Coils"/>
    </source>
</evidence>
<dbReference type="EC" id="2.7.13.3" evidence="2"/>
<dbReference type="InterPro" id="IPR001789">
    <property type="entry name" value="Sig_transdc_resp-reg_receiver"/>
</dbReference>
<dbReference type="Gene3D" id="1.10.287.130">
    <property type="match status" value="1"/>
</dbReference>
<evidence type="ECO:0000256" key="4">
    <source>
        <dbReference type="ARBA" id="ARBA00022777"/>
    </source>
</evidence>
<accession>A0ABT7BVC3</accession>
<dbReference type="RefSeq" id="WP_283756880.1">
    <property type="nucleotide sequence ID" value="NZ_JAQOSQ010000002.1"/>
</dbReference>
<keyword evidence="4" id="KW-0418">Kinase</keyword>
<evidence type="ECO:0000259" key="9">
    <source>
        <dbReference type="PROSITE" id="PS50110"/>
    </source>
</evidence>
<dbReference type="SUPFAM" id="SSF55874">
    <property type="entry name" value="ATPase domain of HSP90 chaperone/DNA topoisomerase II/histidine kinase"/>
    <property type="match status" value="1"/>
</dbReference>
<dbReference type="InterPro" id="IPR005467">
    <property type="entry name" value="His_kinase_dom"/>
</dbReference>
<evidence type="ECO:0000256" key="1">
    <source>
        <dbReference type="ARBA" id="ARBA00000085"/>
    </source>
</evidence>
<evidence type="ECO:0000256" key="2">
    <source>
        <dbReference type="ARBA" id="ARBA00012438"/>
    </source>
</evidence>
<dbReference type="InterPro" id="IPR003594">
    <property type="entry name" value="HATPase_dom"/>
</dbReference>
<dbReference type="InterPro" id="IPR036890">
    <property type="entry name" value="HATPase_C_sf"/>
</dbReference>
<dbReference type="SMART" id="SM00387">
    <property type="entry name" value="HATPase_c"/>
    <property type="match status" value="1"/>
</dbReference>